<dbReference type="GO" id="GO:0006310">
    <property type="term" value="P:DNA recombination"/>
    <property type="evidence" value="ECO:0007669"/>
    <property type="project" value="UniProtKB-KW"/>
</dbReference>
<keyword evidence="6" id="KW-0406">Ion transport</keyword>
<dbReference type="GO" id="GO:0000723">
    <property type="term" value="P:telomere maintenance"/>
    <property type="evidence" value="ECO:0007669"/>
    <property type="project" value="InterPro"/>
</dbReference>
<dbReference type="PANTHER" id="PTHR47642:SF5">
    <property type="entry name" value="ATP-DEPENDENT DNA HELICASE"/>
    <property type="match status" value="1"/>
</dbReference>
<comment type="similarity">
    <text evidence="2">Belongs to the V-ATPase 116 kDa subunit family.</text>
</comment>
<evidence type="ECO:0000259" key="13">
    <source>
        <dbReference type="Pfam" id="PF20209"/>
    </source>
</evidence>
<dbReference type="EC" id="5.6.2.3" evidence="8"/>
<keyword evidence="4 10" id="KW-0812">Transmembrane</keyword>
<feature type="transmembrane region" description="Helical" evidence="10">
    <location>
        <begin position="1999"/>
        <end position="2023"/>
    </location>
</feature>
<dbReference type="PANTHER" id="PTHR47642">
    <property type="entry name" value="ATP-DEPENDENT DNA HELICASE"/>
    <property type="match status" value="1"/>
</dbReference>
<evidence type="ECO:0000259" key="11">
    <source>
        <dbReference type="Pfam" id="PF05970"/>
    </source>
</evidence>
<keyword evidence="7 10" id="KW-0472">Membrane</keyword>
<dbReference type="InterPro" id="IPR051055">
    <property type="entry name" value="PIF1_helicase"/>
</dbReference>
<evidence type="ECO:0000256" key="8">
    <source>
        <dbReference type="RuleBase" id="RU363044"/>
    </source>
</evidence>
<evidence type="ECO:0000256" key="9">
    <source>
        <dbReference type="SAM" id="MobiDB-lite"/>
    </source>
</evidence>
<keyword evidence="15" id="KW-1185">Reference proteome</keyword>
<organism evidence="14 15">
    <name type="scientific">Pinctada imbricata</name>
    <name type="common">Atlantic pearl-oyster</name>
    <name type="synonym">Pinctada martensii</name>
    <dbReference type="NCBI Taxonomy" id="66713"/>
    <lineage>
        <taxon>Eukaryota</taxon>
        <taxon>Metazoa</taxon>
        <taxon>Spiralia</taxon>
        <taxon>Lophotrochozoa</taxon>
        <taxon>Mollusca</taxon>
        <taxon>Bivalvia</taxon>
        <taxon>Autobranchia</taxon>
        <taxon>Pteriomorphia</taxon>
        <taxon>Pterioida</taxon>
        <taxon>Pterioidea</taxon>
        <taxon>Pteriidae</taxon>
        <taxon>Pinctada</taxon>
    </lineage>
</organism>
<evidence type="ECO:0000256" key="5">
    <source>
        <dbReference type="ARBA" id="ARBA00022989"/>
    </source>
</evidence>
<feature type="domain" description="DUF6570" evidence="13">
    <location>
        <begin position="6"/>
        <end position="88"/>
    </location>
</feature>
<keyword evidence="8" id="KW-0347">Helicase</keyword>
<dbReference type="Proteomes" id="UP001186944">
    <property type="component" value="Unassembled WGS sequence"/>
</dbReference>
<evidence type="ECO:0000313" key="15">
    <source>
        <dbReference type="Proteomes" id="UP001186944"/>
    </source>
</evidence>
<evidence type="ECO:0000256" key="7">
    <source>
        <dbReference type="ARBA" id="ARBA00023136"/>
    </source>
</evidence>
<feature type="transmembrane region" description="Helical" evidence="10">
    <location>
        <begin position="1701"/>
        <end position="1720"/>
    </location>
</feature>
<feature type="transmembrane region" description="Helical" evidence="10">
    <location>
        <begin position="1832"/>
        <end position="1852"/>
    </location>
</feature>
<feature type="region of interest" description="Disordered" evidence="9">
    <location>
        <begin position="1871"/>
        <end position="1891"/>
    </location>
</feature>
<dbReference type="GO" id="GO:0016787">
    <property type="term" value="F:hydrolase activity"/>
    <property type="evidence" value="ECO:0007669"/>
    <property type="project" value="UniProtKB-KW"/>
</dbReference>
<accession>A0AA89BPH5</accession>
<keyword evidence="8" id="KW-0547">Nucleotide-binding</keyword>
<dbReference type="Pfam" id="PF14214">
    <property type="entry name" value="Helitron_like_N"/>
    <property type="match status" value="1"/>
</dbReference>
<protein>
    <recommendedName>
        <fullName evidence="8">ATP-dependent DNA helicase</fullName>
        <ecNumber evidence="8">5.6.2.3</ecNumber>
    </recommendedName>
</protein>
<dbReference type="Pfam" id="PF05970">
    <property type="entry name" value="PIF1"/>
    <property type="match status" value="1"/>
</dbReference>
<dbReference type="InterPro" id="IPR027417">
    <property type="entry name" value="P-loop_NTPase"/>
</dbReference>
<evidence type="ECO:0000256" key="6">
    <source>
        <dbReference type="ARBA" id="ARBA00023065"/>
    </source>
</evidence>
<dbReference type="GO" id="GO:0006281">
    <property type="term" value="P:DNA repair"/>
    <property type="evidence" value="ECO:0007669"/>
    <property type="project" value="UniProtKB-KW"/>
</dbReference>
<feature type="region of interest" description="Disordered" evidence="9">
    <location>
        <begin position="1915"/>
        <end position="1934"/>
    </location>
</feature>
<dbReference type="EMBL" id="VSWD01000010">
    <property type="protein sequence ID" value="KAK3089201.1"/>
    <property type="molecule type" value="Genomic_DNA"/>
</dbReference>
<dbReference type="Gene3D" id="2.40.50.140">
    <property type="entry name" value="Nucleic acid-binding proteins"/>
    <property type="match status" value="1"/>
</dbReference>
<dbReference type="GO" id="GO:0043139">
    <property type="term" value="F:5'-3' DNA helicase activity"/>
    <property type="evidence" value="ECO:0007669"/>
    <property type="project" value="UniProtKB-EC"/>
</dbReference>
<keyword evidence="8" id="KW-0378">Hydrolase</keyword>
<feature type="domain" description="Helitron helicase-like" evidence="12">
    <location>
        <begin position="297"/>
        <end position="424"/>
    </location>
</feature>
<keyword evidence="8" id="KW-0234">DNA repair</keyword>
<evidence type="ECO:0000256" key="4">
    <source>
        <dbReference type="ARBA" id="ARBA00022692"/>
    </source>
</evidence>
<dbReference type="GO" id="GO:0033179">
    <property type="term" value="C:proton-transporting V-type ATPase, V0 domain"/>
    <property type="evidence" value="ECO:0007669"/>
    <property type="project" value="InterPro"/>
</dbReference>
<proteinExistence type="inferred from homology"/>
<evidence type="ECO:0000256" key="1">
    <source>
        <dbReference type="ARBA" id="ARBA00004141"/>
    </source>
</evidence>
<name>A0AA89BPH5_PINIB</name>
<dbReference type="GO" id="GO:0005524">
    <property type="term" value="F:ATP binding"/>
    <property type="evidence" value="ECO:0007669"/>
    <property type="project" value="UniProtKB-KW"/>
</dbReference>
<comment type="caution">
    <text evidence="14">The sequence shown here is derived from an EMBL/GenBank/DDBJ whole genome shotgun (WGS) entry which is preliminary data.</text>
</comment>
<keyword evidence="8" id="KW-0233">DNA recombination</keyword>
<dbReference type="Pfam" id="PF20209">
    <property type="entry name" value="DUF6570"/>
    <property type="match status" value="1"/>
</dbReference>
<feature type="transmembrane region" description="Helical" evidence="10">
    <location>
        <begin position="1732"/>
        <end position="1752"/>
    </location>
</feature>
<comment type="catalytic activity">
    <reaction evidence="8">
        <text>ATP + H2O = ADP + phosphate + H(+)</text>
        <dbReference type="Rhea" id="RHEA:13065"/>
        <dbReference type="ChEBI" id="CHEBI:15377"/>
        <dbReference type="ChEBI" id="CHEBI:15378"/>
        <dbReference type="ChEBI" id="CHEBI:30616"/>
        <dbReference type="ChEBI" id="CHEBI:43474"/>
        <dbReference type="ChEBI" id="CHEBI:456216"/>
        <dbReference type="EC" id="5.6.2.3"/>
    </reaction>
</comment>
<comment type="subcellular location">
    <subcellularLocation>
        <location evidence="1">Membrane</location>
        <topology evidence="1">Multi-pass membrane protein</topology>
    </subcellularLocation>
</comment>
<keyword evidence="8" id="KW-0067">ATP-binding</keyword>
<evidence type="ECO:0000256" key="2">
    <source>
        <dbReference type="ARBA" id="ARBA00009904"/>
    </source>
</evidence>
<gene>
    <name evidence="14" type="ORF">FSP39_001689</name>
</gene>
<evidence type="ECO:0000259" key="12">
    <source>
        <dbReference type="Pfam" id="PF14214"/>
    </source>
</evidence>
<dbReference type="InterPro" id="IPR010285">
    <property type="entry name" value="DNA_helicase_pif1-like_DEAD"/>
</dbReference>
<feature type="compositionally biased region" description="Basic and acidic residues" evidence="9">
    <location>
        <begin position="1876"/>
        <end position="1891"/>
    </location>
</feature>
<dbReference type="InterPro" id="IPR002490">
    <property type="entry name" value="V-ATPase_116kDa_su"/>
</dbReference>
<dbReference type="Pfam" id="PF01496">
    <property type="entry name" value="V_ATPase_I"/>
    <property type="match status" value="1"/>
</dbReference>
<evidence type="ECO:0000313" key="14">
    <source>
        <dbReference type="EMBL" id="KAK3089201.1"/>
    </source>
</evidence>
<keyword evidence="5 10" id="KW-1133">Transmembrane helix</keyword>
<evidence type="ECO:0000256" key="3">
    <source>
        <dbReference type="ARBA" id="ARBA00022448"/>
    </source>
</evidence>
<keyword evidence="3" id="KW-0813">Transport</keyword>
<dbReference type="InterPro" id="IPR046700">
    <property type="entry name" value="DUF6570"/>
</dbReference>
<dbReference type="GO" id="GO:0046961">
    <property type="term" value="F:proton-transporting ATPase activity, rotational mechanism"/>
    <property type="evidence" value="ECO:0007669"/>
    <property type="project" value="InterPro"/>
</dbReference>
<dbReference type="InterPro" id="IPR025476">
    <property type="entry name" value="Helitron_helicase-like"/>
</dbReference>
<evidence type="ECO:0000256" key="10">
    <source>
        <dbReference type="SAM" id="Phobius"/>
    </source>
</evidence>
<dbReference type="Gene3D" id="3.40.50.300">
    <property type="entry name" value="P-loop containing nucleotide triphosphate hydrolases"/>
    <property type="match status" value="1"/>
</dbReference>
<dbReference type="SUPFAM" id="SSF50249">
    <property type="entry name" value="Nucleic acid-binding proteins"/>
    <property type="match status" value="1"/>
</dbReference>
<dbReference type="SUPFAM" id="SSF52540">
    <property type="entry name" value="P-loop containing nucleoside triphosphate hydrolases"/>
    <property type="match status" value="2"/>
</dbReference>
<comment type="cofactor">
    <cofactor evidence="8">
        <name>Mg(2+)</name>
        <dbReference type="ChEBI" id="CHEBI:18420"/>
    </cofactor>
</comment>
<comment type="similarity">
    <text evidence="8">Belongs to the helicase family.</text>
</comment>
<feature type="domain" description="DNA helicase Pif1-like DEAD-box helicase" evidence="11">
    <location>
        <begin position="954"/>
        <end position="1174"/>
    </location>
</feature>
<sequence>MKELPRGGQLSLKGNVVNVPADVANTVRVLPRNMNDTETVPLKLKRNLCYKSFTAFQNVRPKRVIEAADWLVKNSTLFQNEGIILDESWSAENRDSGRIDLDSSVNQDISNNNQSENYLNKNRIDMSLNTSNLQAFNANDGIGIDDNNEEDNENVGSGNMDTMMQPADYREFNRILSVAPGAGNTPLSMFQDKYAEFLSFPNIYCGQVRTDNNKRYKPLHYSTICKWELRNHDRRVANDVSNIFFKLKKLQIKQIVDKVSLAIRKCKTKNKKFTVGEILSDVGVNNILKHDEGYKVLRTLRGSPPYWEKAKKDIFSMIRQLGIPTWFCSFSAAETKWLPLLRSLFQSKHDRICSDEELLALTWIEKNDLIKSDPVKCARYFDRRFQVFFTDVLKHSSNPIGLIKDFFYRVEFQQRGSPHIHMLLWIENSPSKTCNGNKSKIIDFVDQYVTCKNDDSIIELVNYQTHRHGRTCRRLSSNCRFGFPLPPMDQTMILHGLDENFKDRGIHESNYRKIIEMLETFKLGQDVDLSFKDFLSKLCLSKDEYFLAIRSCLQPNRAKLFLKRKLSEIRVNSYNALLLKTWKANMDLQYILDPYACAAYIVSYVSKGQRGMSNLLSNACTAAREQNNDIREQVRRVGNIFLNHVEVGAQEAVYIILGLPLRRASRDVVFIDTNLPENRVTLLKSTSALQELPATSTDIESDNHIKRYKRRPRSMQSCCLVDFVCCYDVKYDSKCSFSNHTSKKMPTSENEIGELPECEYVLDYTDDPTDQEEVNEVASNDVEMHYGKDGSIIKKRHNVRVFYSIGYNKESESENHYREKLMLFLPWRNESEILGNYMSYKDRYLDNIDNIEKKLEMYRTSINVDIEEIAENLPNDAINENVTDMEQSDKSPQDSDCHTSTIFTEYGCFDPGNQMAHEYDLADDLGIQHRQNNIDNDVLVQEMEDESYRALVQKLNQKQRTFFYLVLNWFKTKTLPIYSFLTGGAGVGKSLVLKTLYQALLKYYSHKAGENPESIRVLVCAPTGKAAYNVNGATIHSAFCIPANQGFQYKPLDMQQLNSLQVKYMHLKVVFIDEISMVGRRMFNYLNMRLQEIKGSTAPFGGVSVVAFGDLYQLKPVLDSWIFSDSNSEHLDCLASNIWKDNFSIFELCEIMRQKDDFTFAALLNRLREGNYTTSDIETLKSRVIDTENENTSNLPHLFTTRKESTDYNNKIFLNTRFEKDQIKSIDYVSGNVSKELHDKILSKIPNDASKTKGLLSLLNIAVGTPAEICLNVDVSDGLTNGTPCIIKLLDYRVTDSNRCSIIWVEFEDEGVGKACRVKYSHLKTSNVSILPSWTPILEVSRSFPVSYYKSFQVIRRQFPLVMAAAKTVHKSQGSTMTSAVVHMGKRKTEHVHYVALSRMETLSTLKKGTGTRVQPYQKPLRLKVVAVKSSREYKPGSKMLAMALADKTDFIRGVCFEEAKFKYLTKGAGVLLSNFSIKNGEISIGLSTKVYSTSPPDVDADISKEAIEMIHPTEPEVVPIQTAKKSPKGKTTSVKGKILSDGAVTTAAIRGNNVNVKTIEVSDGRDKVKVSLWRDLSLSPTKPGDNVKITHLYASNNTYYNDVVLSTTSNSTVAAFEPELEEVTIEIVGCDVGDISTELITADSEIFTIDNSIITMITDIEEFPTTLPKIMRVKVMKNKVWQAATNKITFLNTFKMKMSVILGVFHMLLGVILSFVNHLHFRNPLNIFCEFIPEMVFLLCLFGYLVALIFVKWFMFDWRCTQIAPLLLIQFINMFLMSYKDVKVINKNFTDYKYVCSDVYRVGKDDDILNTDIEANAQTVFFANQQSVQTILVVLALLMVPVMLLIKPFILRARHNAKMRRKHGLAATSQGALIHNEEQPDQSDKKADGKMGEAHLSDIELAAVRTKDNNFSVNTDEEAAGAGSTHAEETLDEEEEEEFDFGEIFIHQAIHTIEYCLGCISHTASYLRLWALSLAHAQLSEVLWSMLFNFSLTFDMKYVGAIFIFVIFGAFAVLTVAILLLMEGLSAFLHTLRLHWVEFQSKFYGGEGYHFTPYSFKHLLDASLDD</sequence>
<reference evidence="14" key="1">
    <citation type="submission" date="2019-08" db="EMBL/GenBank/DDBJ databases">
        <title>The improved chromosome-level genome for the pearl oyster Pinctada fucata martensii using PacBio sequencing and Hi-C.</title>
        <authorList>
            <person name="Zheng Z."/>
        </authorList>
    </citation>
    <scope>NUCLEOTIDE SEQUENCE</scope>
    <source>
        <strain evidence="14">ZZ-2019</strain>
        <tissue evidence="14">Adductor muscle</tissue>
    </source>
</reference>
<dbReference type="InterPro" id="IPR012340">
    <property type="entry name" value="NA-bd_OB-fold"/>
</dbReference>
<keyword evidence="8" id="KW-0227">DNA damage</keyword>